<dbReference type="Gene3D" id="1.10.1660.10">
    <property type="match status" value="1"/>
</dbReference>
<dbReference type="EMBL" id="CP099489">
    <property type="protein sequence ID" value="USQ81110.1"/>
    <property type="molecule type" value="Genomic_DNA"/>
</dbReference>
<evidence type="ECO:0000256" key="1">
    <source>
        <dbReference type="ARBA" id="ARBA00023125"/>
    </source>
</evidence>
<dbReference type="SMART" id="SM00422">
    <property type="entry name" value="HTH_MERR"/>
    <property type="match status" value="1"/>
</dbReference>
<dbReference type="CDD" id="cd01107">
    <property type="entry name" value="HTH_BmrR"/>
    <property type="match status" value="1"/>
</dbReference>
<dbReference type="PROSITE" id="PS00552">
    <property type="entry name" value="HTH_MERR_1"/>
    <property type="match status" value="1"/>
</dbReference>
<dbReference type="InterPro" id="IPR047057">
    <property type="entry name" value="MerR_fam"/>
</dbReference>
<proteinExistence type="predicted"/>
<dbReference type="PANTHER" id="PTHR30204">
    <property type="entry name" value="REDOX-CYCLING DRUG-SENSING TRANSCRIPTIONAL ACTIVATOR SOXR"/>
    <property type="match status" value="1"/>
</dbReference>
<keyword evidence="1" id="KW-0238">DNA-binding</keyword>
<feature type="domain" description="HTH merR-type" evidence="2">
    <location>
        <begin position="10"/>
        <end position="80"/>
    </location>
</feature>
<dbReference type="PROSITE" id="PS50937">
    <property type="entry name" value="HTH_MERR_2"/>
    <property type="match status" value="1"/>
</dbReference>
<keyword evidence="4" id="KW-1185">Reference proteome</keyword>
<dbReference type="Proteomes" id="UP001056455">
    <property type="component" value="Chromosome"/>
</dbReference>
<evidence type="ECO:0000313" key="4">
    <source>
        <dbReference type="Proteomes" id="UP001056455"/>
    </source>
</evidence>
<dbReference type="SUPFAM" id="SSF46955">
    <property type="entry name" value="Putative DNA-binding domain"/>
    <property type="match status" value="1"/>
</dbReference>
<dbReference type="RefSeq" id="WP_252594494.1">
    <property type="nucleotide sequence ID" value="NZ_CP099489.1"/>
</dbReference>
<organism evidence="3 4">
    <name type="scientific">Ornithinimicrobium faecis</name>
    <dbReference type="NCBI Taxonomy" id="2934158"/>
    <lineage>
        <taxon>Bacteria</taxon>
        <taxon>Bacillati</taxon>
        <taxon>Actinomycetota</taxon>
        <taxon>Actinomycetes</taxon>
        <taxon>Micrococcales</taxon>
        <taxon>Ornithinimicrobiaceae</taxon>
        <taxon>Ornithinimicrobium</taxon>
    </lineage>
</organism>
<accession>A0ABY4YXY5</accession>
<dbReference type="InterPro" id="IPR009061">
    <property type="entry name" value="DNA-bd_dom_put_sf"/>
</dbReference>
<dbReference type="InterPro" id="IPR000551">
    <property type="entry name" value="MerR-type_HTH_dom"/>
</dbReference>
<dbReference type="Pfam" id="PF13411">
    <property type="entry name" value="MerR_1"/>
    <property type="match status" value="1"/>
</dbReference>
<name>A0ABY4YXY5_9MICO</name>
<dbReference type="PANTHER" id="PTHR30204:SF97">
    <property type="entry name" value="MERR FAMILY REGULATORY PROTEIN"/>
    <property type="match status" value="1"/>
</dbReference>
<evidence type="ECO:0000313" key="3">
    <source>
        <dbReference type="EMBL" id="USQ81110.1"/>
    </source>
</evidence>
<protein>
    <submittedName>
        <fullName evidence="3">Helix-turn-helix domain-containing protein</fullName>
    </submittedName>
</protein>
<reference evidence="3" key="1">
    <citation type="submission" date="2022-06" db="EMBL/GenBank/DDBJ databases">
        <title>Ornithinimicrobium HY1793.</title>
        <authorList>
            <person name="Huang Y."/>
        </authorList>
    </citation>
    <scope>NUCLEOTIDE SEQUENCE</scope>
    <source>
        <strain evidence="3">HY1793</strain>
    </source>
</reference>
<dbReference type="Gene3D" id="3.20.80.10">
    <property type="entry name" value="Regulatory factor, effector binding domain"/>
    <property type="match status" value="1"/>
</dbReference>
<dbReference type="InterPro" id="IPR011256">
    <property type="entry name" value="Reg_factor_effector_dom_sf"/>
</dbReference>
<gene>
    <name evidence="3" type="ORF">NF556_05545</name>
</gene>
<sequence length="275" mass="30206">MDTGAGPGGQLTTGAFARTTGLSAKALRLYDSSGLLVPAQVDPHSGYRYYAPAQVDRARRIALLRQANMPLARIRVLLEASDAEAALLLGQWWAEQEDETSQRAGLVAYLRDALLERPGPTFPVQSRHAQERTLATVTARVTQHALVETIIGLRLRLREHLQHTGAIHGEEHWVLYHGVVTPDGDGPIEVCVPYEGTAAPSREVVLRVEPARQEAFVELTAAQCRYPPILHAYAAVEQWVGQHGQPDGPPREIYPVAWDDRPGAGTVAEIVRPYR</sequence>
<evidence type="ECO:0000259" key="2">
    <source>
        <dbReference type="PROSITE" id="PS50937"/>
    </source>
</evidence>